<reference evidence="2 3" key="1">
    <citation type="submission" date="2017-09" db="EMBL/GenBank/DDBJ databases">
        <title>Large-scale bioinformatics analysis of Bacillus genomes uncovers conserved roles of natural products in bacterial physiology.</title>
        <authorList>
            <consortium name="Agbiome Team Llc"/>
            <person name="Bleich R.M."/>
            <person name="Grubbs K.J."/>
            <person name="Santa Maria K.C."/>
            <person name="Allen S.E."/>
            <person name="Farag S."/>
            <person name="Shank E.A."/>
            <person name="Bowers A."/>
        </authorList>
    </citation>
    <scope>NUCLEOTIDE SEQUENCE [LARGE SCALE GENOMIC DNA]</scope>
    <source>
        <strain evidence="2 3">AFS053130</strain>
    </source>
</reference>
<protein>
    <recommendedName>
        <fullName evidence="4">DUF3961 domain-containing protein</fullName>
    </recommendedName>
</protein>
<evidence type="ECO:0000313" key="3">
    <source>
        <dbReference type="Proteomes" id="UP000222054"/>
    </source>
</evidence>
<dbReference type="EMBL" id="NUHO01000076">
    <property type="protein sequence ID" value="PGM91580.1"/>
    <property type="molecule type" value="Genomic_DNA"/>
</dbReference>
<name>A0A2B9DRT4_BACCE</name>
<comment type="caution">
    <text evidence="2">The sequence shown here is derived from an EMBL/GenBank/DDBJ whole genome shotgun (WGS) entry which is preliminary data.</text>
</comment>
<proteinExistence type="predicted"/>
<feature type="transmembrane region" description="Helical" evidence="1">
    <location>
        <begin position="52"/>
        <end position="72"/>
    </location>
</feature>
<evidence type="ECO:0008006" key="4">
    <source>
        <dbReference type="Google" id="ProtNLM"/>
    </source>
</evidence>
<dbReference type="RefSeq" id="WP_098777868.1">
    <property type="nucleotide sequence ID" value="NZ_NUHO01000076.1"/>
</dbReference>
<evidence type="ECO:0000313" key="2">
    <source>
        <dbReference type="EMBL" id="PGM91580.1"/>
    </source>
</evidence>
<evidence type="ECO:0000256" key="1">
    <source>
        <dbReference type="SAM" id="Phobius"/>
    </source>
</evidence>
<accession>A0A2B9DRT4</accession>
<dbReference type="AlphaFoldDB" id="A0A2B9DRT4"/>
<sequence>MFNTLKIKNGESIIAQTHPVEKDVTSIKQTVAIRYRAVCEWFGIEDCKASQIWFFGFFGVSIFMMIVTYLIGGMCYGF</sequence>
<keyword evidence="1" id="KW-1133">Transmembrane helix</keyword>
<gene>
    <name evidence="2" type="ORF">CN958_18005</name>
</gene>
<keyword evidence="1" id="KW-0472">Membrane</keyword>
<keyword evidence="1" id="KW-0812">Transmembrane</keyword>
<organism evidence="2 3">
    <name type="scientific">Bacillus cereus</name>
    <dbReference type="NCBI Taxonomy" id="1396"/>
    <lineage>
        <taxon>Bacteria</taxon>
        <taxon>Bacillati</taxon>
        <taxon>Bacillota</taxon>
        <taxon>Bacilli</taxon>
        <taxon>Bacillales</taxon>
        <taxon>Bacillaceae</taxon>
        <taxon>Bacillus</taxon>
        <taxon>Bacillus cereus group</taxon>
    </lineage>
</organism>
<dbReference type="Proteomes" id="UP000222054">
    <property type="component" value="Unassembled WGS sequence"/>
</dbReference>